<evidence type="ECO:0000313" key="1">
    <source>
        <dbReference type="EMBL" id="KAJ7409323.1"/>
    </source>
</evidence>
<proteinExistence type="predicted"/>
<name>A0ABQ9CU40_9PASS</name>
<comment type="caution">
    <text evidence="1">The sequence shown here is derived from an EMBL/GenBank/DDBJ whole genome shotgun (WGS) entry which is preliminary data.</text>
</comment>
<keyword evidence="2" id="KW-1185">Reference proteome</keyword>
<dbReference type="Proteomes" id="UP001145742">
    <property type="component" value="Unassembled WGS sequence"/>
</dbReference>
<dbReference type="EMBL" id="WHWB01034477">
    <property type="protein sequence ID" value="KAJ7409323.1"/>
    <property type="molecule type" value="Genomic_DNA"/>
</dbReference>
<dbReference type="PANTHER" id="PTHR33332">
    <property type="entry name" value="REVERSE TRANSCRIPTASE DOMAIN-CONTAINING PROTEIN"/>
    <property type="match status" value="1"/>
</dbReference>
<gene>
    <name evidence="1" type="ORF">WISP_115596</name>
</gene>
<sequence>MHLYKLGVDCWEAAWWRRTCGDLLDNTLFMNQQCALVARKTNGILDCIESVASNSREVILPLYSALVRPYPGCCVQFWAPQYKRHEAPGLGAAEGYKDD</sequence>
<protein>
    <submittedName>
        <fullName evidence="1">Uncharacterized protein</fullName>
    </submittedName>
</protein>
<accession>A0ABQ9CU40</accession>
<reference evidence="1" key="1">
    <citation type="submission" date="2019-10" db="EMBL/GenBank/DDBJ databases">
        <authorList>
            <person name="Soares A.E.R."/>
            <person name="Aleixo A."/>
            <person name="Schneider P."/>
            <person name="Miyaki C.Y."/>
            <person name="Schneider M.P."/>
            <person name="Mello C."/>
            <person name="Vasconcelos A.T.R."/>
        </authorList>
    </citation>
    <scope>NUCLEOTIDE SEQUENCE</scope>
    <source>
        <tissue evidence="1">Muscle</tissue>
    </source>
</reference>
<evidence type="ECO:0000313" key="2">
    <source>
        <dbReference type="Proteomes" id="UP001145742"/>
    </source>
</evidence>
<organism evidence="1 2">
    <name type="scientific">Willisornis vidua</name>
    <name type="common">Xingu scale-backed antbird</name>
    <dbReference type="NCBI Taxonomy" id="1566151"/>
    <lineage>
        <taxon>Eukaryota</taxon>
        <taxon>Metazoa</taxon>
        <taxon>Chordata</taxon>
        <taxon>Craniata</taxon>
        <taxon>Vertebrata</taxon>
        <taxon>Euteleostomi</taxon>
        <taxon>Archelosauria</taxon>
        <taxon>Archosauria</taxon>
        <taxon>Dinosauria</taxon>
        <taxon>Saurischia</taxon>
        <taxon>Theropoda</taxon>
        <taxon>Coelurosauria</taxon>
        <taxon>Aves</taxon>
        <taxon>Neognathae</taxon>
        <taxon>Neoaves</taxon>
        <taxon>Telluraves</taxon>
        <taxon>Australaves</taxon>
        <taxon>Passeriformes</taxon>
        <taxon>Thamnophilidae</taxon>
        <taxon>Willisornis</taxon>
    </lineage>
</organism>